<dbReference type="Pfam" id="PF01733">
    <property type="entry name" value="Nucleoside_tran"/>
    <property type="match status" value="1"/>
</dbReference>
<feature type="transmembrane region" description="Helical" evidence="7">
    <location>
        <begin position="455"/>
        <end position="473"/>
    </location>
</feature>
<feature type="transmembrane region" description="Helical" evidence="7">
    <location>
        <begin position="206"/>
        <end position="229"/>
    </location>
</feature>
<dbReference type="PhylomeDB" id="B3SAT2"/>
<dbReference type="HOGENOM" id="CLU_021611_0_2_1"/>
<dbReference type="InterPro" id="IPR002259">
    <property type="entry name" value="Eqnu_transpt"/>
</dbReference>
<evidence type="ECO:0000256" key="3">
    <source>
        <dbReference type="ARBA" id="ARBA00022448"/>
    </source>
</evidence>
<sequence length="531" mass="59496">MGKEDIDLNTMNITVAAHKSYPSSESLKEPPIDQNELMAAASIAGSLDLHYEDEFTLSTNFHNGVSYPSAAFSVDDIEAAKKRTLRASNPTILIGENGLDSLPSLKTTQNKKKIDRPKSIAVNDEEDKDRYNLGYFILFLFGMTTLLPWYTYITATAYYEDYKFKQVDDRRNFKQDFQSFIALAASIPNLVVMVINIFLQHRISLIARFVGSLIAIISIFAVTLIFIYIDTSASASSLFQSSTFGLAGHFPQKYTQAVANGQGLIGTAIPVIAVLSVVVNPNPTDSALAYFLSCLFVLILTLVSLIYLTKMKFIKNHVSLRNRRKSVIRNGKEVEIGKVKPEYRKVFKQIWLLLFSNWLNFFITLACFPAVCANIRSMDSDPDHLWSGKLFTPVATFLMFGLTDWIGKAAAAWIPVPKRHQVWLVICRIAFVPVFIFCNYKPHLRTIPVIFNHDGYYFVFMILFGLSNGLIGTRIMMSAPDSECVILKPKIYRSVAPNQRGLAGTMMSAFVVIGIFTGSLLSLLISHLVQM</sequence>
<evidence type="ECO:0000256" key="4">
    <source>
        <dbReference type="ARBA" id="ARBA00022692"/>
    </source>
</evidence>
<evidence type="ECO:0000256" key="6">
    <source>
        <dbReference type="ARBA" id="ARBA00023136"/>
    </source>
</evidence>
<dbReference type="AlphaFoldDB" id="B3SAT2"/>
<dbReference type="InterPro" id="IPR036259">
    <property type="entry name" value="MFS_trans_sf"/>
</dbReference>
<dbReference type="SUPFAM" id="SSF103473">
    <property type="entry name" value="MFS general substrate transporter"/>
    <property type="match status" value="1"/>
</dbReference>
<feature type="transmembrane region" description="Helical" evidence="7">
    <location>
        <begin position="391"/>
        <end position="410"/>
    </location>
</feature>
<dbReference type="OrthoDB" id="1856718at2759"/>
<comment type="subcellular location">
    <subcellularLocation>
        <location evidence="1">Membrane</location>
        <topology evidence="1">Multi-pass membrane protein</topology>
    </subcellularLocation>
</comment>
<organism evidence="8 9">
    <name type="scientific">Trichoplax adhaerens</name>
    <name type="common">Trichoplax reptans</name>
    <dbReference type="NCBI Taxonomy" id="10228"/>
    <lineage>
        <taxon>Eukaryota</taxon>
        <taxon>Metazoa</taxon>
        <taxon>Placozoa</taxon>
        <taxon>Uniplacotomia</taxon>
        <taxon>Trichoplacea</taxon>
        <taxon>Trichoplacidae</taxon>
        <taxon>Trichoplax</taxon>
    </lineage>
</organism>
<accession>B3SAT2</accession>
<proteinExistence type="inferred from homology"/>
<comment type="similarity">
    <text evidence="2">Belongs to the SLC29A/ENT transporter (TC 2.A.57) family.</text>
</comment>
<evidence type="ECO:0000256" key="2">
    <source>
        <dbReference type="ARBA" id="ARBA00007965"/>
    </source>
</evidence>
<evidence type="ECO:0000313" key="9">
    <source>
        <dbReference type="Proteomes" id="UP000009022"/>
    </source>
</evidence>
<name>B3SAT2_TRIAD</name>
<dbReference type="GeneID" id="6758535"/>
<reference evidence="8 9" key="1">
    <citation type="journal article" date="2008" name="Nature">
        <title>The Trichoplax genome and the nature of placozoans.</title>
        <authorList>
            <person name="Srivastava M."/>
            <person name="Begovic E."/>
            <person name="Chapman J."/>
            <person name="Putnam N.H."/>
            <person name="Hellsten U."/>
            <person name="Kawashima T."/>
            <person name="Kuo A."/>
            <person name="Mitros T."/>
            <person name="Salamov A."/>
            <person name="Carpenter M.L."/>
            <person name="Signorovitch A.Y."/>
            <person name="Moreno M.A."/>
            <person name="Kamm K."/>
            <person name="Grimwood J."/>
            <person name="Schmutz J."/>
            <person name="Shapiro H."/>
            <person name="Grigoriev I.V."/>
            <person name="Buss L.W."/>
            <person name="Schierwater B."/>
            <person name="Dellaporta S.L."/>
            <person name="Rokhsar D.S."/>
        </authorList>
    </citation>
    <scope>NUCLEOTIDE SEQUENCE [LARGE SCALE GENOMIC DNA]</scope>
    <source>
        <strain evidence="8 9">Grell-BS-1999</strain>
    </source>
</reference>
<protein>
    <recommendedName>
        <fullName evidence="10">Equilibrative nucleoside transporter 3</fullName>
    </recommendedName>
</protein>
<dbReference type="PANTHER" id="PTHR10332:SF88">
    <property type="entry name" value="EQUILIBRATIVE NUCLEOSIDE TRANSPORTER 1, ISOFORM A"/>
    <property type="match status" value="1"/>
</dbReference>
<dbReference type="eggNOG" id="KOG1479">
    <property type="taxonomic scope" value="Eukaryota"/>
</dbReference>
<dbReference type="GO" id="GO:0005337">
    <property type="term" value="F:nucleoside transmembrane transporter activity"/>
    <property type="evidence" value="ECO:0000318"/>
    <property type="project" value="GO_Central"/>
</dbReference>
<evidence type="ECO:0000256" key="1">
    <source>
        <dbReference type="ARBA" id="ARBA00004141"/>
    </source>
</evidence>
<dbReference type="EMBL" id="DS985262">
    <property type="protein sequence ID" value="EDV20161.1"/>
    <property type="molecule type" value="Genomic_DNA"/>
</dbReference>
<keyword evidence="3" id="KW-0813">Transport</keyword>
<keyword evidence="9" id="KW-1185">Reference proteome</keyword>
<feature type="transmembrane region" description="Helical" evidence="7">
    <location>
        <begin position="287"/>
        <end position="308"/>
    </location>
</feature>
<evidence type="ECO:0000256" key="7">
    <source>
        <dbReference type="SAM" id="Phobius"/>
    </source>
</evidence>
<dbReference type="GO" id="GO:0005886">
    <property type="term" value="C:plasma membrane"/>
    <property type="evidence" value="ECO:0000318"/>
    <property type="project" value="GO_Central"/>
</dbReference>
<keyword evidence="5 7" id="KW-1133">Transmembrane helix</keyword>
<keyword evidence="6 7" id="KW-0472">Membrane</keyword>
<dbReference type="PRINTS" id="PR01130">
    <property type="entry name" value="DERENTRNSPRT"/>
</dbReference>
<feature type="transmembrane region" description="Helical" evidence="7">
    <location>
        <begin position="509"/>
        <end position="529"/>
    </location>
</feature>
<dbReference type="CTD" id="6758535"/>
<feature type="transmembrane region" description="Helical" evidence="7">
    <location>
        <begin position="350"/>
        <end position="371"/>
    </location>
</feature>
<dbReference type="PANTHER" id="PTHR10332">
    <property type="entry name" value="EQUILIBRATIVE NUCLEOSIDE TRANSPORTER"/>
    <property type="match status" value="1"/>
</dbReference>
<evidence type="ECO:0008006" key="10">
    <source>
        <dbReference type="Google" id="ProtNLM"/>
    </source>
</evidence>
<dbReference type="RefSeq" id="XP_002117322.1">
    <property type="nucleotide sequence ID" value="XM_002117286.1"/>
</dbReference>
<dbReference type="InParanoid" id="B3SAT2"/>
<dbReference type="OMA" id="ASKIHWP"/>
<gene>
    <name evidence="8" type="ORF">TRIADDRAFT_61370</name>
</gene>
<dbReference type="Proteomes" id="UP000009022">
    <property type="component" value="Unassembled WGS sequence"/>
</dbReference>
<feature type="transmembrane region" description="Helical" evidence="7">
    <location>
        <begin position="179"/>
        <end position="199"/>
    </location>
</feature>
<feature type="transmembrane region" description="Helical" evidence="7">
    <location>
        <begin position="135"/>
        <end position="159"/>
    </location>
</feature>
<evidence type="ECO:0000256" key="5">
    <source>
        <dbReference type="ARBA" id="ARBA00022989"/>
    </source>
</evidence>
<evidence type="ECO:0000313" key="8">
    <source>
        <dbReference type="EMBL" id="EDV20161.1"/>
    </source>
</evidence>
<feature type="transmembrane region" description="Helical" evidence="7">
    <location>
        <begin position="422"/>
        <end position="443"/>
    </location>
</feature>
<keyword evidence="4 7" id="KW-0812">Transmembrane</keyword>
<dbReference type="KEGG" id="tad:TRIADDRAFT_61370"/>